<accession>A0A656G7T4</accession>
<proteinExistence type="predicted"/>
<dbReference type="Proteomes" id="UP000003465">
    <property type="component" value="Unassembled WGS sequence"/>
</dbReference>
<comment type="caution">
    <text evidence="1">The sequence shown here is derived from an EMBL/GenBank/DDBJ whole genome shotgun (WGS) entry which is preliminary data.</text>
</comment>
<evidence type="ECO:0000313" key="1">
    <source>
        <dbReference type="EMBL" id="EGH22106.1"/>
    </source>
</evidence>
<reference evidence="1 2" key="1">
    <citation type="journal article" date="2011" name="PLoS Pathog.">
        <title>Dynamic evolution of pathogenicity revealed by sequencing and comparative genomics of 19 Pseudomonas syringae isolates.</title>
        <authorList>
            <person name="Baltrus D.A."/>
            <person name="Nishimura M.T."/>
            <person name="Romanchuk A."/>
            <person name="Chang J.H."/>
            <person name="Mukhtar M.S."/>
            <person name="Cherkis K."/>
            <person name="Roach J."/>
            <person name="Grant S.R."/>
            <person name="Jones C.D."/>
            <person name="Dangl J.L."/>
        </authorList>
    </citation>
    <scope>NUCLEOTIDE SEQUENCE [LARGE SCALE GENOMIC DNA]</scope>
    <source>
        <strain evidence="1 2">301020</strain>
    </source>
</reference>
<protein>
    <recommendedName>
        <fullName evidence="3">Antirestriction protein ArdR</fullName>
    </recommendedName>
</protein>
<evidence type="ECO:0000313" key="2">
    <source>
        <dbReference type="Proteomes" id="UP000003465"/>
    </source>
</evidence>
<dbReference type="EMBL" id="AEAG01000452">
    <property type="protein sequence ID" value="EGH22106.1"/>
    <property type="molecule type" value="Genomic_DNA"/>
</dbReference>
<dbReference type="AlphaFoldDB" id="A0A656G7T4"/>
<evidence type="ECO:0008006" key="3">
    <source>
        <dbReference type="Google" id="ProtNLM"/>
    </source>
</evidence>
<name>A0A656G7T4_PSEA0</name>
<gene>
    <name evidence="1" type="ORF">PSYMO_11585</name>
</gene>
<organism evidence="1 2">
    <name type="scientific">Pseudomonas amygdali pv. mori str. 301020</name>
    <dbReference type="NCBI Taxonomy" id="629261"/>
    <lineage>
        <taxon>Bacteria</taxon>
        <taxon>Pseudomonadati</taxon>
        <taxon>Pseudomonadota</taxon>
        <taxon>Gammaproteobacteria</taxon>
        <taxon>Pseudomonadales</taxon>
        <taxon>Pseudomonadaceae</taxon>
        <taxon>Pseudomonas</taxon>
        <taxon>Pseudomonas amygdali</taxon>
    </lineage>
</organism>
<sequence>MQLMNPSFEVLLTIATQWKERHRECLGGVVLFWEGEAYAWKDSLRDAGHERPGVHAIDEAGNVFIAEGGDDYNGAKCWVVVDKAMHQR</sequence>